<gene>
    <name evidence="1" type="ORF">TCMB3V08_LOCUS5105</name>
</gene>
<sequence>MRGLLLKDHLSLAEVRIATGNMTFRLGLDENGERQDGVENWGMLSRNTKSSLDKWAIRRAEGAGYMGGESKKARVQRYNQRQVFELLEHLSSHSEFAAGRFSGPLRSIGLEQEWEKVWRDLKTRTRARVAELAKARSATGNKDKPPPLNEIEQKVVAIIGTGTSTGVEGIQEIGFGEDSFLCFEVSAEESVEMDQMNPLLLNSESVVVEETAYSPIGVSHEIAVETPLRKRKRTTGSEENRGHSNITEYCCFDEMDTTLELTELVAIRVTPETDSMLVPSYTGRNINQTEKKEVNSEEINNTDQSFSKSYESATTSSFCKADAEPSTTCAIYESKTVGSTKLNLRRIPNQNIVYASNESDVDFSGEDSDEY</sequence>
<reference evidence="1" key="1">
    <citation type="submission" date="2020-11" db="EMBL/GenBank/DDBJ databases">
        <authorList>
            <person name="Tran Van P."/>
        </authorList>
    </citation>
    <scope>NUCLEOTIDE SEQUENCE</scope>
</reference>
<dbReference type="GO" id="GO:0005634">
    <property type="term" value="C:nucleus"/>
    <property type="evidence" value="ECO:0007669"/>
    <property type="project" value="TreeGrafter"/>
</dbReference>
<protein>
    <submittedName>
        <fullName evidence="1">(California timema) hypothetical protein</fullName>
    </submittedName>
</protein>
<name>A0A7R9P7F0_TIMCA</name>
<dbReference type="PANTHER" id="PTHR23098">
    <property type="entry name" value="AGAP001331-PA-RELATED"/>
    <property type="match status" value="1"/>
</dbReference>
<dbReference type="AlphaFoldDB" id="A0A7R9P7F0"/>
<proteinExistence type="predicted"/>
<accession>A0A7R9P7F0</accession>
<dbReference type="PANTHER" id="PTHR23098:SF16">
    <property type="entry name" value="REGULATORY PROTEIN ZESTE"/>
    <property type="match status" value="1"/>
</dbReference>
<evidence type="ECO:0000313" key="1">
    <source>
        <dbReference type="EMBL" id="CAD7572455.1"/>
    </source>
</evidence>
<dbReference type="EMBL" id="OE181037">
    <property type="protein sequence ID" value="CAD7572455.1"/>
    <property type="molecule type" value="Genomic_DNA"/>
</dbReference>
<organism evidence="1">
    <name type="scientific">Timema californicum</name>
    <name type="common">California timema</name>
    <name type="synonym">Walking stick</name>
    <dbReference type="NCBI Taxonomy" id="61474"/>
    <lineage>
        <taxon>Eukaryota</taxon>
        <taxon>Metazoa</taxon>
        <taxon>Ecdysozoa</taxon>
        <taxon>Arthropoda</taxon>
        <taxon>Hexapoda</taxon>
        <taxon>Insecta</taxon>
        <taxon>Pterygota</taxon>
        <taxon>Neoptera</taxon>
        <taxon>Polyneoptera</taxon>
        <taxon>Phasmatodea</taxon>
        <taxon>Timematodea</taxon>
        <taxon>Timematoidea</taxon>
        <taxon>Timematidae</taxon>
        <taxon>Timema</taxon>
    </lineage>
</organism>